<proteinExistence type="inferred from homology"/>
<evidence type="ECO:0000256" key="2">
    <source>
        <dbReference type="ARBA" id="ARBA00004245"/>
    </source>
</evidence>
<dbReference type="CDD" id="cd18126">
    <property type="entry name" value="GAPDH_I_C"/>
    <property type="match status" value="1"/>
</dbReference>
<comment type="subcellular location">
    <subcellularLocation>
        <location evidence="2">Cytoplasm</location>
        <location evidence="2">Cytoskeleton</location>
    </subcellularLocation>
    <subcellularLocation>
        <location evidence="3">Cytoplasm</location>
        <location evidence="3">Cytosol</location>
    </subcellularLocation>
    <subcellularLocation>
        <location evidence="1">Nucleus</location>
    </subcellularLocation>
</comment>
<accession>A0A8C0SY65</accession>
<dbReference type="PANTHER" id="PTHR10836:SF120">
    <property type="entry name" value="GLYCERALDEHYDE 3-PHOSPHATE DEHYDROGENASE CATALYTIC DOMAIN-CONTAINING PROTEIN-RELATED"/>
    <property type="match status" value="1"/>
</dbReference>
<dbReference type="Gene3D" id="3.40.50.720">
    <property type="entry name" value="NAD(P)-binding Rossmann-like Domain"/>
    <property type="match status" value="1"/>
</dbReference>
<evidence type="ECO:0000256" key="5">
    <source>
        <dbReference type="ARBA" id="ARBA00007406"/>
    </source>
</evidence>
<evidence type="ECO:0000256" key="15">
    <source>
        <dbReference type="ARBA" id="ARBA00023242"/>
    </source>
</evidence>
<feature type="region of interest" description="Disordered" evidence="20">
    <location>
        <begin position="287"/>
        <end position="315"/>
    </location>
</feature>
<dbReference type="GO" id="GO:0005829">
    <property type="term" value="C:cytosol"/>
    <property type="evidence" value="ECO:0007669"/>
    <property type="project" value="UniProtKB-SubCell"/>
</dbReference>
<dbReference type="PROSITE" id="PS00071">
    <property type="entry name" value="GAPDH"/>
    <property type="match status" value="1"/>
</dbReference>
<dbReference type="AlphaFoldDB" id="A0A8C0SY65"/>
<sequence>MFQYDSTHGKFHGTVKAENGKLVLNGKSISIFQERDPANIKWGDAGADYVVESTGVFTTMEKAGPHLKGGAKRVIISAPSADAPMFVMGVNHEKYDNSLKIVSNASCTTNCLAPLAKVIHDHFGIVEGLMTTIHAITATQKTVDSPSGKLWRDGQGAAQNIILSSTGTTKAVGKVIPELNGKLTGMAFRVPTPNVSVVDLTCRLEKAAKYDDIKKVVKQALEGPLKGILGYTEDQVVSCDFNSDTHSSTFDTGAGIASMTTSSSSFPDMTMNLATATGWWTSWSTRPPRSKSLLDHQPQQEQEEEKGPQLLGSLCPNLIPQHTENLLTSNLHPRPRGRGGAWGALPCHVPSIKYTVPSQKKKIHI</sequence>
<dbReference type="Pfam" id="PF02800">
    <property type="entry name" value="Gp_dh_C"/>
    <property type="match status" value="1"/>
</dbReference>
<keyword evidence="13" id="KW-0324">Glycolysis</keyword>
<feature type="domain" description="Glyceraldehyde 3-phosphate dehydrogenase NAD(P) binding" evidence="21">
    <location>
        <begin position="1"/>
        <end position="107"/>
    </location>
</feature>
<keyword evidence="8" id="KW-0808">Transferase</keyword>
<evidence type="ECO:0000256" key="20">
    <source>
        <dbReference type="SAM" id="MobiDB-lite"/>
    </source>
</evidence>
<keyword evidence="10" id="KW-0702">S-nitrosylation</keyword>
<name>A0A8C0SY65_CANLF</name>
<evidence type="ECO:0000256" key="8">
    <source>
        <dbReference type="ARBA" id="ARBA00022679"/>
    </source>
</evidence>
<evidence type="ECO:0000313" key="23">
    <source>
        <dbReference type="Proteomes" id="UP000694542"/>
    </source>
</evidence>
<evidence type="ECO:0000256" key="1">
    <source>
        <dbReference type="ARBA" id="ARBA00004123"/>
    </source>
</evidence>
<evidence type="ECO:0000259" key="21">
    <source>
        <dbReference type="SMART" id="SM00846"/>
    </source>
</evidence>
<evidence type="ECO:0000256" key="16">
    <source>
        <dbReference type="ARBA" id="ARBA00031890"/>
    </source>
</evidence>
<protein>
    <recommendedName>
        <fullName evidence="6">glyceraldehyde-3-phosphate dehydrogenase (phosphorylating)</fullName>
        <ecNumber evidence="6">1.2.1.12</ecNumber>
    </recommendedName>
    <alternativeName>
        <fullName evidence="16">Peptidyl-cysteine S-nitrosylase GAPDH</fullName>
    </alternativeName>
</protein>
<reference evidence="22" key="2">
    <citation type="submission" date="2025-08" db="UniProtKB">
        <authorList>
            <consortium name="Ensembl"/>
        </authorList>
    </citation>
    <scope>IDENTIFICATION</scope>
</reference>
<dbReference type="InterPro" id="IPR020828">
    <property type="entry name" value="GlycerAld_3-P_DH_NAD(P)-bd"/>
</dbReference>
<dbReference type="EC" id="1.2.1.12" evidence="6"/>
<evidence type="ECO:0000256" key="10">
    <source>
        <dbReference type="ARBA" id="ARBA00022799"/>
    </source>
</evidence>
<evidence type="ECO:0000256" key="7">
    <source>
        <dbReference type="ARBA" id="ARBA00022490"/>
    </source>
</evidence>
<dbReference type="GO" id="GO:0016740">
    <property type="term" value="F:transferase activity"/>
    <property type="evidence" value="ECO:0007669"/>
    <property type="project" value="UniProtKB-KW"/>
</dbReference>
<dbReference type="SMART" id="SM00846">
    <property type="entry name" value="Gp_dh_N"/>
    <property type="match status" value="1"/>
</dbReference>
<dbReference type="SUPFAM" id="SSF51735">
    <property type="entry name" value="NAD(P)-binding Rossmann-fold domains"/>
    <property type="match status" value="1"/>
</dbReference>
<dbReference type="SUPFAM" id="SSF55347">
    <property type="entry name" value="Glyceraldehyde-3-phosphate dehydrogenase-like, C-terminal domain"/>
    <property type="match status" value="1"/>
</dbReference>
<dbReference type="FunFam" id="3.40.50.720:FF:000319">
    <property type="entry name" value="Glyceraldehyde-3-phosphate dehydrogenase"/>
    <property type="match status" value="1"/>
</dbReference>
<reference evidence="22" key="1">
    <citation type="submission" date="2018-10" db="EMBL/GenBank/DDBJ databases">
        <title>De novo assembly of a Great Dane genome.</title>
        <authorList>
            <person name="Kidd J.M."/>
            <person name="Pendleton A.L."/>
            <person name="Shen F."/>
            <person name="Emery S."/>
        </authorList>
    </citation>
    <scope>NUCLEOTIDE SEQUENCE [LARGE SCALE GENOMIC DNA]</scope>
    <source>
        <strain evidence="22">Great Dane</strain>
    </source>
</reference>
<dbReference type="Ensembl" id="ENSCAFT00040030829.1">
    <property type="protein sequence ID" value="ENSCAFP00040026795.1"/>
    <property type="gene ID" value="ENSCAFG00040016705.1"/>
</dbReference>
<dbReference type="Gene3D" id="3.30.360.10">
    <property type="entry name" value="Dihydrodipicolinate Reductase, domain 2"/>
    <property type="match status" value="1"/>
</dbReference>
<evidence type="ECO:0000313" key="22">
    <source>
        <dbReference type="Ensembl" id="ENSCAFP00040026795.1"/>
    </source>
</evidence>
<dbReference type="GO" id="GO:0006915">
    <property type="term" value="P:apoptotic process"/>
    <property type="evidence" value="ECO:0007669"/>
    <property type="project" value="UniProtKB-KW"/>
</dbReference>
<evidence type="ECO:0000256" key="3">
    <source>
        <dbReference type="ARBA" id="ARBA00004514"/>
    </source>
</evidence>
<evidence type="ECO:0000256" key="12">
    <source>
        <dbReference type="ARBA" id="ARBA00023027"/>
    </source>
</evidence>
<comment type="catalytic activity">
    <reaction evidence="18">
        <text>S-nitroso-L-cysteinyl-[GAPDH] + L-cysteinyl-[protein] = L-cysteinyl-[GAPDH] + S-nitroso-L-cysteinyl-[protein]</text>
        <dbReference type="Rhea" id="RHEA:66684"/>
        <dbReference type="Rhea" id="RHEA-COMP:10131"/>
        <dbReference type="Rhea" id="RHEA-COMP:17089"/>
        <dbReference type="Rhea" id="RHEA-COMP:17090"/>
        <dbReference type="Rhea" id="RHEA-COMP:17091"/>
        <dbReference type="ChEBI" id="CHEBI:29950"/>
        <dbReference type="ChEBI" id="CHEBI:149494"/>
    </reaction>
    <physiologicalReaction direction="left-to-right" evidence="18">
        <dbReference type="Rhea" id="RHEA:66685"/>
    </physiologicalReaction>
</comment>
<dbReference type="Pfam" id="PF00044">
    <property type="entry name" value="Gp_dh_N"/>
    <property type="match status" value="1"/>
</dbReference>
<dbReference type="PRINTS" id="PR00078">
    <property type="entry name" value="G3PDHDRGNASE"/>
</dbReference>
<comment type="pathway">
    <text evidence="4">Carbohydrate degradation; glycolysis; pyruvate from D-glyceraldehyde 3-phosphate: step 1/5.</text>
</comment>
<organism evidence="22 23">
    <name type="scientific">Canis lupus familiaris</name>
    <name type="common">Dog</name>
    <name type="synonym">Canis familiaris</name>
    <dbReference type="NCBI Taxonomy" id="9615"/>
    <lineage>
        <taxon>Eukaryota</taxon>
        <taxon>Metazoa</taxon>
        <taxon>Chordata</taxon>
        <taxon>Craniata</taxon>
        <taxon>Vertebrata</taxon>
        <taxon>Euteleostomi</taxon>
        <taxon>Mammalia</taxon>
        <taxon>Eutheria</taxon>
        <taxon>Laurasiatheria</taxon>
        <taxon>Carnivora</taxon>
        <taxon>Caniformia</taxon>
        <taxon>Canidae</taxon>
        <taxon>Canis</taxon>
    </lineage>
</organism>
<evidence type="ECO:0000256" key="4">
    <source>
        <dbReference type="ARBA" id="ARBA00004869"/>
    </source>
</evidence>
<evidence type="ECO:0000256" key="9">
    <source>
        <dbReference type="ARBA" id="ARBA00022703"/>
    </source>
</evidence>
<dbReference type="CDD" id="cd05214">
    <property type="entry name" value="GAPDH_I_N"/>
    <property type="match status" value="1"/>
</dbReference>
<keyword evidence="12" id="KW-0520">NAD</keyword>
<comment type="catalytic activity">
    <reaction evidence="17">
        <text>D-glyceraldehyde 3-phosphate + phosphate + NAD(+) = (2R)-3-phospho-glyceroyl phosphate + NADH + H(+)</text>
        <dbReference type="Rhea" id="RHEA:10300"/>
        <dbReference type="ChEBI" id="CHEBI:15378"/>
        <dbReference type="ChEBI" id="CHEBI:43474"/>
        <dbReference type="ChEBI" id="CHEBI:57540"/>
        <dbReference type="ChEBI" id="CHEBI:57604"/>
        <dbReference type="ChEBI" id="CHEBI:57945"/>
        <dbReference type="ChEBI" id="CHEBI:59776"/>
        <dbReference type="EC" id="1.2.1.12"/>
    </reaction>
</comment>
<dbReference type="Proteomes" id="UP000694542">
    <property type="component" value="Chromosome 36"/>
</dbReference>
<dbReference type="GO" id="GO:0006096">
    <property type="term" value="P:glycolytic process"/>
    <property type="evidence" value="ECO:0007669"/>
    <property type="project" value="UniProtKB-KW"/>
</dbReference>
<dbReference type="InterPro" id="IPR020829">
    <property type="entry name" value="GlycerAld_3-P_DH_cat"/>
</dbReference>
<evidence type="ECO:0000256" key="18">
    <source>
        <dbReference type="ARBA" id="ARBA00048005"/>
    </source>
</evidence>
<dbReference type="InterPro" id="IPR020830">
    <property type="entry name" value="GlycerAld_3-P_DH_AS"/>
</dbReference>
<evidence type="ECO:0000256" key="14">
    <source>
        <dbReference type="ARBA" id="ARBA00023212"/>
    </source>
</evidence>
<keyword evidence="15" id="KW-0539">Nucleus</keyword>
<dbReference type="InterPro" id="IPR036291">
    <property type="entry name" value="NAD(P)-bd_dom_sf"/>
</dbReference>
<evidence type="ECO:0000256" key="6">
    <source>
        <dbReference type="ARBA" id="ARBA00013119"/>
    </source>
</evidence>
<dbReference type="FunFam" id="3.30.360.10:FF:000001">
    <property type="entry name" value="Glyceraldehyde-3-phosphate dehydrogenase"/>
    <property type="match status" value="1"/>
</dbReference>
<evidence type="ECO:0000256" key="13">
    <source>
        <dbReference type="ARBA" id="ARBA00023152"/>
    </source>
</evidence>
<keyword evidence="9" id="KW-0053">Apoptosis</keyword>
<keyword evidence="11" id="KW-0560">Oxidoreductase</keyword>
<dbReference type="InterPro" id="IPR020831">
    <property type="entry name" value="GlycerAld/Erythrose_P_DH"/>
</dbReference>
<evidence type="ECO:0000256" key="17">
    <source>
        <dbReference type="ARBA" id="ARBA00047698"/>
    </source>
</evidence>
<dbReference type="GO" id="GO:0004365">
    <property type="term" value="F:glyceraldehyde-3-phosphate dehydrogenase (NAD+) (phosphorylating) activity"/>
    <property type="evidence" value="ECO:0007669"/>
    <property type="project" value="UniProtKB-EC"/>
</dbReference>
<dbReference type="GO" id="GO:0051287">
    <property type="term" value="F:NAD binding"/>
    <property type="evidence" value="ECO:0007669"/>
    <property type="project" value="InterPro"/>
</dbReference>
<dbReference type="GO" id="GO:0005856">
    <property type="term" value="C:cytoskeleton"/>
    <property type="evidence" value="ECO:0007669"/>
    <property type="project" value="UniProtKB-SubCell"/>
</dbReference>
<comment type="similarity">
    <text evidence="5 19">Belongs to the glyceraldehyde-3-phosphate dehydrogenase family.</text>
</comment>
<dbReference type="PANTHER" id="PTHR10836">
    <property type="entry name" value="GLYCERALDEHYDE 3-PHOSPHATE DEHYDROGENASE"/>
    <property type="match status" value="1"/>
</dbReference>
<evidence type="ECO:0000256" key="19">
    <source>
        <dbReference type="RuleBase" id="RU000397"/>
    </source>
</evidence>
<keyword evidence="14" id="KW-0206">Cytoskeleton</keyword>
<evidence type="ECO:0000256" key="11">
    <source>
        <dbReference type="ARBA" id="ARBA00023002"/>
    </source>
</evidence>
<dbReference type="GO" id="GO:0005634">
    <property type="term" value="C:nucleus"/>
    <property type="evidence" value="ECO:0007669"/>
    <property type="project" value="UniProtKB-SubCell"/>
</dbReference>
<keyword evidence="7" id="KW-0963">Cytoplasm</keyword>